<dbReference type="GO" id="GO:0042393">
    <property type="term" value="F:histone binding"/>
    <property type="evidence" value="ECO:0007669"/>
    <property type="project" value="TreeGrafter"/>
</dbReference>
<dbReference type="Gene3D" id="2.30.29.150">
    <property type="match status" value="1"/>
</dbReference>
<dbReference type="InterPro" id="IPR048993">
    <property type="entry name" value="SSRP1-like_PH1"/>
</dbReference>
<keyword evidence="2 9" id="KW-0158">Chromosome</keyword>
<dbReference type="PRINTS" id="PR00887">
    <property type="entry name" value="SSRCOGNITION"/>
</dbReference>
<feature type="region of interest" description="Disordered" evidence="10">
    <location>
        <begin position="416"/>
        <end position="471"/>
    </location>
</feature>
<accession>A0AA35XEY6</accession>
<evidence type="ECO:0000256" key="2">
    <source>
        <dbReference type="ARBA" id="ARBA00022454"/>
    </source>
</evidence>
<dbReference type="InterPro" id="IPR038167">
    <property type="entry name" value="SSRP1_sf"/>
</dbReference>
<sequence length="471" mass="53752">QQDPGKLKVQEDGVHFKSVKTGKTLLIRHVDVVDIEWLRVAKGYEMKLVTVDGQIRKFDGFKESDYGELRDFFKTTCRKEMREVDLCVKGWNWGEATVNGSLLSFLIDSKRAFEIPLKEVSQVTSGKNEVTLEFHQSEEASQSLVEMRFHIPTSVPGRPRLQAFADLCLTQADVMQAVGDAIMTFDEIQTLTPRGRYAIKPYPSFLQLHGKTFDYKIPYDSVTRLFLLPHNDQKQMFFVMALDPPIRQGQTRYYFIIFLLPTEGDDFEVTLSLTEQELEERYGGKMTKHMSGSLYEVFSRVMRALVGKKITVPGTFKNSNEQCAISCSNRATSGYLYPLDKGFIFVHKPAVYIKFDAIVSVNFARMSGSAGISRSFDFELELRDGNVIHFSSIMKEDYTRLFEFVTKKEIRVKNSNKGKPVQPVDYEEDETSGSEHDAYLERMKAEGDNYDSEDEDSDFVAKASGSDDDLE</sequence>
<comment type="function">
    <text evidence="9">Component of the FACT complex, a general chromatin factor that acts to reorganize nucleosomes. The FACT complex is involved in multiple processes that require DNA as a template such as mRNA elongation, DNA replication and DNA repair. During transcription elongation the FACT complex acts as a histone chaperone that both destabilizes and restores nucleosomal structure. It facilitates the passage of RNA polymerase II and transcription by promoting the dissociation of one histone H2A-H2B dimer from the nucleosome, then subsequently promotes the reestablishment of the nucleosome following the passage of RNA polymerase II.</text>
</comment>
<feature type="compositionally biased region" description="Basic and acidic residues" evidence="10">
    <location>
        <begin position="433"/>
        <end position="447"/>
    </location>
</feature>
<dbReference type="Pfam" id="PF08512">
    <property type="entry name" value="Rttp106-like_middle"/>
    <property type="match status" value="1"/>
</dbReference>
<dbReference type="GO" id="GO:0035101">
    <property type="term" value="C:FACT complex"/>
    <property type="evidence" value="ECO:0007669"/>
    <property type="project" value="TreeGrafter"/>
</dbReference>
<dbReference type="PANTHER" id="PTHR45849">
    <property type="entry name" value="FACT COMPLEX SUBUNIT SSRP1"/>
    <property type="match status" value="1"/>
</dbReference>
<comment type="subcellular location">
    <subcellularLocation>
        <location evidence="9">Nucleus</location>
    </subcellularLocation>
    <subcellularLocation>
        <location evidence="9">Chromosome</location>
    </subcellularLocation>
</comment>
<keyword evidence="6 9" id="KW-0804">Transcription</keyword>
<gene>
    <name evidence="12" type="ORF">GBAR_LOCUS26965</name>
</gene>
<dbReference type="InterPro" id="IPR035417">
    <property type="entry name" value="SSRP1/POB3_N"/>
</dbReference>
<dbReference type="Pfam" id="PF17292">
    <property type="entry name" value="POB3_N"/>
    <property type="match status" value="1"/>
</dbReference>
<keyword evidence="3 9" id="KW-0235">DNA replication</keyword>
<dbReference type="Gene3D" id="2.30.29.220">
    <property type="entry name" value="Structure-specific recognition protein (SSRP1)"/>
    <property type="match status" value="1"/>
</dbReference>
<feature type="domain" description="Histone chaperone RTT106/FACT complex subunit SPT16-like middle" evidence="11">
    <location>
        <begin position="322"/>
        <end position="415"/>
    </location>
</feature>
<dbReference type="InterPro" id="IPR050454">
    <property type="entry name" value="RTT106/SSRP1_HistChap/FACT"/>
</dbReference>
<evidence type="ECO:0000256" key="7">
    <source>
        <dbReference type="ARBA" id="ARBA00023204"/>
    </source>
</evidence>
<keyword evidence="4 9" id="KW-0227">DNA damage</keyword>
<name>A0AA35XEY6_GEOBA</name>
<dbReference type="InterPro" id="IPR013719">
    <property type="entry name" value="RTT106/SPT16-like_middle_dom"/>
</dbReference>
<feature type="compositionally biased region" description="Acidic residues" evidence="10">
    <location>
        <begin position="448"/>
        <end position="458"/>
    </location>
</feature>
<keyword evidence="5 9" id="KW-0805">Transcription regulation</keyword>
<dbReference type="InterPro" id="IPR011993">
    <property type="entry name" value="PH-like_dom_sf"/>
</dbReference>
<dbReference type="FunFam" id="2.30.29.150:FF:000001">
    <property type="entry name" value="Fact complex subunit ssrp1"/>
    <property type="match status" value="1"/>
</dbReference>
<evidence type="ECO:0000313" key="12">
    <source>
        <dbReference type="EMBL" id="CAI8048940.1"/>
    </source>
</evidence>
<reference evidence="12" key="1">
    <citation type="submission" date="2023-03" db="EMBL/GenBank/DDBJ databases">
        <authorList>
            <person name="Steffen K."/>
            <person name="Cardenas P."/>
        </authorList>
    </citation>
    <scope>NUCLEOTIDE SEQUENCE</scope>
</reference>
<dbReference type="AlphaFoldDB" id="A0AA35XEY6"/>
<dbReference type="FunFam" id="2.30.29.30:FF:000098">
    <property type="entry name" value="Fact complex subunit ssrp1"/>
    <property type="match status" value="1"/>
</dbReference>
<dbReference type="SUPFAM" id="SSF50729">
    <property type="entry name" value="PH domain-like"/>
    <property type="match status" value="1"/>
</dbReference>
<dbReference type="PANTHER" id="PTHR45849:SF1">
    <property type="entry name" value="FACT COMPLEX SUBUNIT SSRP1"/>
    <property type="match status" value="1"/>
</dbReference>
<evidence type="ECO:0000256" key="1">
    <source>
        <dbReference type="ARBA" id="ARBA00010060"/>
    </source>
</evidence>
<protein>
    <recommendedName>
        <fullName evidence="9">FACT complex subunit SSRP1</fullName>
    </recommendedName>
</protein>
<dbReference type="GO" id="GO:0006281">
    <property type="term" value="P:DNA repair"/>
    <property type="evidence" value="ECO:0007669"/>
    <property type="project" value="UniProtKB-KW"/>
</dbReference>
<dbReference type="GO" id="GO:0003677">
    <property type="term" value="F:DNA binding"/>
    <property type="evidence" value="ECO:0007669"/>
    <property type="project" value="InterPro"/>
</dbReference>
<dbReference type="SMART" id="SM01287">
    <property type="entry name" value="Rtt106"/>
    <property type="match status" value="1"/>
</dbReference>
<feature type="non-terminal residue" evidence="12">
    <location>
        <position position="1"/>
    </location>
</feature>
<dbReference type="EMBL" id="CASHTH010003761">
    <property type="protein sequence ID" value="CAI8048940.1"/>
    <property type="molecule type" value="Genomic_DNA"/>
</dbReference>
<evidence type="ECO:0000256" key="4">
    <source>
        <dbReference type="ARBA" id="ARBA00022763"/>
    </source>
</evidence>
<dbReference type="Pfam" id="PF03531">
    <property type="entry name" value="SSrecog"/>
    <property type="match status" value="1"/>
</dbReference>
<keyword evidence="7 9" id="KW-0234">DNA repair</keyword>
<evidence type="ECO:0000256" key="10">
    <source>
        <dbReference type="SAM" id="MobiDB-lite"/>
    </source>
</evidence>
<dbReference type="InterPro" id="IPR000969">
    <property type="entry name" value="SSRP1/POB3"/>
</dbReference>
<evidence type="ECO:0000259" key="11">
    <source>
        <dbReference type="SMART" id="SM01287"/>
    </source>
</evidence>
<dbReference type="Pfam" id="PF21103">
    <property type="entry name" value="PH1_SSRP1-like"/>
    <property type="match status" value="1"/>
</dbReference>
<evidence type="ECO:0000313" key="13">
    <source>
        <dbReference type="Proteomes" id="UP001174909"/>
    </source>
</evidence>
<evidence type="ECO:0000256" key="8">
    <source>
        <dbReference type="ARBA" id="ARBA00023242"/>
    </source>
</evidence>
<dbReference type="Gene3D" id="2.30.29.30">
    <property type="entry name" value="Pleckstrin-homology domain (PH domain)/Phosphotyrosine-binding domain (PTB)"/>
    <property type="match status" value="2"/>
</dbReference>
<dbReference type="GO" id="GO:1902275">
    <property type="term" value="P:regulation of chromatin organization"/>
    <property type="evidence" value="ECO:0007669"/>
    <property type="project" value="TreeGrafter"/>
</dbReference>
<evidence type="ECO:0000256" key="9">
    <source>
        <dbReference type="RuleBase" id="RU364013"/>
    </source>
</evidence>
<keyword evidence="13" id="KW-1185">Reference proteome</keyword>
<dbReference type="CDD" id="cd13231">
    <property type="entry name" value="PH2_SSRP1-like"/>
    <property type="match status" value="1"/>
</dbReference>
<evidence type="ECO:0000256" key="3">
    <source>
        <dbReference type="ARBA" id="ARBA00022705"/>
    </source>
</evidence>
<evidence type="ECO:0000256" key="5">
    <source>
        <dbReference type="ARBA" id="ARBA00023015"/>
    </source>
</evidence>
<keyword evidence="8 9" id="KW-0539">Nucleus</keyword>
<dbReference type="GO" id="GO:0006260">
    <property type="term" value="P:DNA replication"/>
    <property type="evidence" value="ECO:0007669"/>
    <property type="project" value="UniProtKB-KW"/>
</dbReference>
<organism evidence="12 13">
    <name type="scientific">Geodia barretti</name>
    <name type="common">Barrett's horny sponge</name>
    <dbReference type="NCBI Taxonomy" id="519541"/>
    <lineage>
        <taxon>Eukaryota</taxon>
        <taxon>Metazoa</taxon>
        <taxon>Porifera</taxon>
        <taxon>Demospongiae</taxon>
        <taxon>Heteroscleromorpha</taxon>
        <taxon>Tetractinellida</taxon>
        <taxon>Astrophorina</taxon>
        <taxon>Geodiidae</taxon>
        <taxon>Geodia</taxon>
    </lineage>
</organism>
<dbReference type="InterPro" id="IPR024954">
    <property type="entry name" value="SSRP1_DD"/>
</dbReference>
<dbReference type="CDD" id="cd13230">
    <property type="entry name" value="PH1_SSRP1-like"/>
    <property type="match status" value="1"/>
</dbReference>
<comment type="similarity">
    <text evidence="1 9">Belongs to the SSRP1 family.</text>
</comment>
<dbReference type="Proteomes" id="UP001174909">
    <property type="component" value="Unassembled WGS sequence"/>
</dbReference>
<comment type="caution">
    <text evidence="12">The sequence shown here is derived from an EMBL/GenBank/DDBJ whole genome shotgun (WGS) entry which is preliminary data.</text>
</comment>
<dbReference type="GO" id="GO:0031491">
    <property type="term" value="F:nucleosome binding"/>
    <property type="evidence" value="ECO:0007669"/>
    <property type="project" value="TreeGrafter"/>
</dbReference>
<proteinExistence type="inferred from homology"/>
<evidence type="ECO:0000256" key="6">
    <source>
        <dbReference type="ARBA" id="ARBA00023163"/>
    </source>
</evidence>